<comment type="function">
    <text evidence="6">Serine protease involved in intramembrane proteolysis.</text>
</comment>
<evidence type="ECO:0000313" key="8">
    <source>
        <dbReference type="EMBL" id="KAH9327326.1"/>
    </source>
</evidence>
<feature type="transmembrane region" description="Helical" evidence="6">
    <location>
        <begin position="80"/>
        <end position="99"/>
    </location>
</feature>
<proteinExistence type="inferred from homology"/>
<organism evidence="8 9">
    <name type="scientific">Taxus chinensis</name>
    <name type="common">Chinese yew</name>
    <name type="synonym">Taxus wallichiana var. chinensis</name>
    <dbReference type="NCBI Taxonomy" id="29808"/>
    <lineage>
        <taxon>Eukaryota</taxon>
        <taxon>Viridiplantae</taxon>
        <taxon>Streptophyta</taxon>
        <taxon>Embryophyta</taxon>
        <taxon>Tracheophyta</taxon>
        <taxon>Spermatophyta</taxon>
        <taxon>Pinopsida</taxon>
        <taxon>Pinidae</taxon>
        <taxon>Conifers II</taxon>
        <taxon>Cupressales</taxon>
        <taxon>Taxaceae</taxon>
        <taxon>Taxus</taxon>
    </lineage>
</organism>
<feature type="non-terminal residue" evidence="8">
    <location>
        <position position="1"/>
    </location>
</feature>
<feature type="domain" description="Peptidase S54 rhomboid" evidence="7">
    <location>
        <begin position="2"/>
        <end position="122"/>
    </location>
</feature>
<dbReference type="AlphaFoldDB" id="A0AA38GRL3"/>
<dbReference type="EC" id="3.4.21.105" evidence="6"/>
<protein>
    <recommendedName>
        <fullName evidence="6">RHOMBOID-like protein</fullName>
        <ecNumber evidence="6">3.4.21.105</ecNumber>
    </recommendedName>
</protein>
<feature type="non-terminal residue" evidence="8">
    <location>
        <position position="168"/>
    </location>
</feature>
<dbReference type="Gene3D" id="1.20.1540.10">
    <property type="entry name" value="Rhomboid-like"/>
    <property type="match status" value="1"/>
</dbReference>
<comment type="similarity">
    <text evidence="2 6">Belongs to the peptidase S54 family.</text>
</comment>
<evidence type="ECO:0000256" key="6">
    <source>
        <dbReference type="RuleBase" id="RU362115"/>
    </source>
</evidence>
<dbReference type="PANTHER" id="PTHR22936:SF77">
    <property type="entry name" value="RHOMBOID-LIKE PROTEIN 1"/>
    <property type="match status" value="1"/>
</dbReference>
<reference evidence="8 9" key="1">
    <citation type="journal article" date="2021" name="Nat. Plants">
        <title>The Taxus genome provides insights into paclitaxel biosynthesis.</title>
        <authorList>
            <person name="Xiong X."/>
            <person name="Gou J."/>
            <person name="Liao Q."/>
            <person name="Li Y."/>
            <person name="Zhou Q."/>
            <person name="Bi G."/>
            <person name="Li C."/>
            <person name="Du R."/>
            <person name="Wang X."/>
            <person name="Sun T."/>
            <person name="Guo L."/>
            <person name="Liang H."/>
            <person name="Lu P."/>
            <person name="Wu Y."/>
            <person name="Zhang Z."/>
            <person name="Ro D.K."/>
            <person name="Shang Y."/>
            <person name="Huang S."/>
            <person name="Yan J."/>
        </authorList>
    </citation>
    <scope>NUCLEOTIDE SEQUENCE [LARGE SCALE GENOMIC DNA]</scope>
    <source>
        <strain evidence="8">Ta-2019</strain>
    </source>
</reference>
<accession>A0AA38GRL3</accession>
<keyword evidence="4 6" id="KW-1133">Transmembrane helix</keyword>
<keyword evidence="6" id="KW-0720">Serine protease</keyword>
<comment type="catalytic activity">
    <reaction evidence="6">
        <text>Cleaves type-1 transmembrane domains using a catalytic dyad composed of serine and histidine that are contributed by different transmembrane domains.</text>
        <dbReference type="EC" id="3.4.21.105"/>
    </reaction>
</comment>
<evidence type="ECO:0000256" key="1">
    <source>
        <dbReference type="ARBA" id="ARBA00004141"/>
    </source>
</evidence>
<dbReference type="SUPFAM" id="SSF144091">
    <property type="entry name" value="Rhomboid-like"/>
    <property type="match status" value="1"/>
</dbReference>
<dbReference type="PANTHER" id="PTHR22936">
    <property type="entry name" value="RHOMBOID-RELATED"/>
    <property type="match status" value="1"/>
</dbReference>
<dbReference type="GO" id="GO:0016020">
    <property type="term" value="C:membrane"/>
    <property type="evidence" value="ECO:0007669"/>
    <property type="project" value="UniProtKB-SubCell"/>
</dbReference>
<name>A0AA38GRL3_TAXCH</name>
<evidence type="ECO:0000259" key="7">
    <source>
        <dbReference type="Pfam" id="PF01694"/>
    </source>
</evidence>
<keyword evidence="6" id="KW-0645">Protease</keyword>
<keyword evidence="5 6" id="KW-0472">Membrane</keyword>
<evidence type="ECO:0000313" key="9">
    <source>
        <dbReference type="Proteomes" id="UP000824469"/>
    </source>
</evidence>
<dbReference type="InterPro" id="IPR022764">
    <property type="entry name" value="Peptidase_S54_rhomboid_dom"/>
</dbReference>
<sequence>LVHLFSNMLSLVFIGIRLEQEFGFFKIGMLYLLSGFGGSLLSALFIQSNISVGASGALFGLLGAMLSELIANWTIYANKIAALVTLVVIVVFNLAVGLLPHVDNFAHLGGFMSGFLLGFVFLIRPQFGWINQKKLTPGYELDTPIKPKYKTISVCVVACRHCSLLIIG</sequence>
<feature type="transmembrane region" description="Helical" evidence="6">
    <location>
        <begin position="52"/>
        <end position="73"/>
    </location>
</feature>
<feature type="transmembrane region" description="Helical" evidence="6">
    <location>
        <begin position="105"/>
        <end position="123"/>
    </location>
</feature>
<dbReference type="InterPro" id="IPR002610">
    <property type="entry name" value="Peptidase_S54_rhomboid-like"/>
</dbReference>
<gene>
    <name evidence="8" type="ORF">KI387_007504</name>
</gene>
<keyword evidence="6" id="KW-0378">Hydrolase</keyword>
<evidence type="ECO:0000256" key="2">
    <source>
        <dbReference type="ARBA" id="ARBA00009045"/>
    </source>
</evidence>
<keyword evidence="9" id="KW-1185">Reference proteome</keyword>
<evidence type="ECO:0000256" key="3">
    <source>
        <dbReference type="ARBA" id="ARBA00022692"/>
    </source>
</evidence>
<comment type="subcellular location">
    <subcellularLocation>
        <location evidence="1 6">Membrane</location>
        <topology evidence="1 6">Multi-pass membrane protein</topology>
    </subcellularLocation>
</comment>
<comment type="caution">
    <text evidence="8">The sequence shown here is derived from an EMBL/GenBank/DDBJ whole genome shotgun (WGS) entry which is preliminary data.</text>
</comment>
<dbReference type="InterPro" id="IPR035952">
    <property type="entry name" value="Rhomboid-like_sf"/>
</dbReference>
<dbReference type="OMA" id="YKTISVC"/>
<evidence type="ECO:0000256" key="5">
    <source>
        <dbReference type="ARBA" id="ARBA00023136"/>
    </source>
</evidence>
<dbReference type="Pfam" id="PF01694">
    <property type="entry name" value="Rhomboid"/>
    <property type="match status" value="1"/>
</dbReference>
<comment type="caution">
    <text evidence="6">Lacks conserved residue(s) required for the propagation of feature annotation.</text>
</comment>
<keyword evidence="3 6" id="KW-0812">Transmembrane</keyword>
<dbReference type="EMBL" id="JAHRHJ020000002">
    <property type="protein sequence ID" value="KAH9327326.1"/>
    <property type="molecule type" value="Genomic_DNA"/>
</dbReference>
<dbReference type="GO" id="GO:0006508">
    <property type="term" value="P:proteolysis"/>
    <property type="evidence" value="ECO:0007669"/>
    <property type="project" value="UniProtKB-KW"/>
</dbReference>
<feature type="transmembrane region" description="Helical" evidence="6">
    <location>
        <begin position="27"/>
        <end position="46"/>
    </location>
</feature>
<evidence type="ECO:0000256" key="4">
    <source>
        <dbReference type="ARBA" id="ARBA00022989"/>
    </source>
</evidence>
<dbReference type="GO" id="GO:0004252">
    <property type="term" value="F:serine-type endopeptidase activity"/>
    <property type="evidence" value="ECO:0007669"/>
    <property type="project" value="InterPro"/>
</dbReference>
<dbReference type="Proteomes" id="UP000824469">
    <property type="component" value="Unassembled WGS sequence"/>
</dbReference>